<dbReference type="SUPFAM" id="SSF55040">
    <property type="entry name" value="Molybdenum cofactor biosynthesis protein C, MoaC"/>
    <property type="match status" value="1"/>
</dbReference>
<evidence type="ECO:0000256" key="2">
    <source>
        <dbReference type="ARBA" id="ARBA00005046"/>
    </source>
</evidence>
<dbReference type="NCBIfam" id="NF006870">
    <property type="entry name" value="PRK09364.1"/>
    <property type="match status" value="1"/>
</dbReference>
<comment type="catalytic activity">
    <reaction evidence="1 6">
        <text>(8S)-3',8-cyclo-7,8-dihydroguanosine 5'-triphosphate = cyclic pyranopterin phosphate + diphosphate</text>
        <dbReference type="Rhea" id="RHEA:49580"/>
        <dbReference type="ChEBI" id="CHEBI:33019"/>
        <dbReference type="ChEBI" id="CHEBI:59648"/>
        <dbReference type="ChEBI" id="CHEBI:131766"/>
        <dbReference type="EC" id="4.6.1.17"/>
    </reaction>
</comment>
<evidence type="ECO:0000313" key="8">
    <source>
        <dbReference type="EMBL" id="MBM6949213.1"/>
    </source>
</evidence>
<feature type="binding site" evidence="6">
    <location>
        <begin position="74"/>
        <end position="76"/>
    </location>
    <ligand>
        <name>substrate</name>
    </ligand>
</feature>
<dbReference type="Proteomes" id="UP000705508">
    <property type="component" value="Unassembled WGS sequence"/>
</dbReference>
<dbReference type="InterPro" id="IPR050105">
    <property type="entry name" value="MoCo_biosynth_MoaA/MoaC"/>
</dbReference>
<dbReference type="InterPro" id="IPR002820">
    <property type="entry name" value="Mopterin_CF_biosynth-C_dom"/>
</dbReference>
<sequence length="168" mass="18320">MELSHFEENGRAVMVDVTRKDETQREAEARGTILVNREVFEAIRRGTVGKGDVLGVAQTAGIMGAKRTSDLIPMCHILPITGCRITFDMDEAACAVHCACTVKITGKTGVEMEALTGVSVALLTIYDMCKALDKSMEITEIYLVRKTGGKSGEVHNTRQGGKELKTWE</sequence>
<name>A0A938XEE4_9CLOT</name>
<dbReference type="NCBIfam" id="TIGR00581">
    <property type="entry name" value="moaC"/>
    <property type="match status" value="1"/>
</dbReference>
<dbReference type="GO" id="GO:0006777">
    <property type="term" value="P:Mo-molybdopterin cofactor biosynthetic process"/>
    <property type="evidence" value="ECO:0007669"/>
    <property type="project" value="UniProtKB-UniRule"/>
</dbReference>
<feature type="domain" description="Molybdopterin cofactor biosynthesis C (MoaC)" evidence="7">
    <location>
        <begin position="14"/>
        <end position="149"/>
    </location>
</feature>
<dbReference type="EMBL" id="JACJKS010000020">
    <property type="protein sequence ID" value="MBM6949213.1"/>
    <property type="molecule type" value="Genomic_DNA"/>
</dbReference>
<dbReference type="PANTHER" id="PTHR22960">
    <property type="entry name" value="MOLYBDOPTERIN COFACTOR SYNTHESIS PROTEIN A"/>
    <property type="match status" value="1"/>
</dbReference>
<accession>A0A938XEE4</accession>
<protein>
    <recommendedName>
        <fullName evidence="3 6">Cyclic pyranopterin monophosphate synthase</fullName>
        <ecNumber evidence="3 6">4.6.1.17</ecNumber>
    </recommendedName>
    <alternativeName>
        <fullName evidence="6">Molybdenum cofactor biosynthesis protein C</fullName>
    </alternativeName>
</protein>
<reference evidence="8" key="2">
    <citation type="journal article" date="2021" name="Sci. Rep.">
        <title>The distribution of antibiotic resistance genes in chicken gut microbiota commensals.</title>
        <authorList>
            <person name="Juricova H."/>
            <person name="Matiasovicova J."/>
            <person name="Kubasova T."/>
            <person name="Cejkova D."/>
            <person name="Rychlik I."/>
        </authorList>
    </citation>
    <scope>NUCLEOTIDE SEQUENCE</scope>
    <source>
        <strain evidence="8">An582</strain>
    </source>
</reference>
<comment type="similarity">
    <text evidence="6">Belongs to the MoaC family.</text>
</comment>
<gene>
    <name evidence="6 8" type="primary">moaC</name>
    <name evidence="8" type="ORF">H6A20_11205</name>
</gene>
<feature type="binding site" evidence="6">
    <location>
        <begin position="112"/>
        <end position="113"/>
    </location>
    <ligand>
        <name>substrate</name>
    </ligand>
</feature>
<reference evidence="8" key="1">
    <citation type="submission" date="2020-08" db="EMBL/GenBank/DDBJ databases">
        <authorList>
            <person name="Cejkova D."/>
            <person name="Kubasova T."/>
            <person name="Jahodarova E."/>
            <person name="Rychlik I."/>
        </authorList>
    </citation>
    <scope>NUCLEOTIDE SEQUENCE</scope>
    <source>
        <strain evidence="8">An582</strain>
    </source>
</reference>
<evidence type="ECO:0000256" key="1">
    <source>
        <dbReference type="ARBA" id="ARBA00001637"/>
    </source>
</evidence>
<evidence type="ECO:0000256" key="6">
    <source>
        <dbReference type="HAMAP-Rule" id="MF_01224"/>
    </source>
</evidence>
<dbReference type="InterPro" id="IPR036522">
    <property type="entry name" value="MoaC_sf"/>
</dbReference>
<evidence type="ECO:0000256" key="4">
    <source>
        <dbReference type="ARBA" id="ARBA00023150"/>
    </source>
</evidence>
<evidence type="ECO:0000259" key="7">
    <source>
        <dbReference type="Pfam" id="PF01967"/>
    </source>
</evidence>
<dbReference type="AlphaFoldDB" id="A0A938XEE4"/>
<dbReference type="CDD" id="cd01420">
    <property type="entry name" value="MoaC_PE"/>
    <property type="match status" value="1"/>
</dbReference>
<evidence type="ECO:0000313" key="9">
    <source>
        <dbReference type="Proteomes" id="UP000705508"/>
    </source>
</evidence>
<comment type="function">
    <text evidence="6">Catalyzes the conversion of (8S)-3',8-cyclo-7,8-dihydroguanosine 5'-triphosphate to cyclic pyranopterin monophosphate (cPMP).</text>
</comment>
<dbReference type="Gene3D" id="3.30.70.640">
    <property type="entry name" value="Molybdopterin cofactor biosynthesis C (MoaC) domain"/>
    <property type="match status" value="1"/>
</dbReference>
<keyword evidence="5 6" id="KW-0456">Lyase</keyword>
<proteinExistence type="inferred from homology"/>
<dbReference type="InterPro" id="IPR023045">
    <property type="entry name" value="MoaC"/>
</dbReference>
<dbReference type="HAMAP" id="MF_01224_B">
    <property type="entry name" value="MoaC_B"/>
    <property type="match status" value="1"/>
</dbReference>
<evidence type="ECO:0000256" key="3">
    <source>
        <dbReference type="ARBA" id="ARBA00012575"/>
    </source>
</evidence>
<comment type="caution">
    <text evidence="8">The sequence shown here is derived from an EMBL/GenBank/DDBJ whole genome shotgun (WGS) entry which is preliminary data.</text>
</comment>
<evidence type="ECO:0000256" key="5">
    <source>
        <dbReference type="ARBA" id="ARBA00023239"/>
    </source>
</evidence>
<feature type="active site" evidence="6">
    <location>
        <position position="127"/>
    </location>
</feature>
<keyword evidence="4 6" id="KW-0501">Molybdenum cofactor biosynthesis</keyword>
<dbReference type="PANTHER" id="PTHR22960:SF29">
    <property type="entry name" value="CYCLIC PYRANOPTERIN MONOPHOSPHATE SYNTHASE"/>
    <property type="match status" value="1"/>
</dbReference>
<dbReference type="EC" id="4.6.1.17" evidence="3 6"/>
<comment type="subunit">
    <text evidence="6">Homohexamer; trimer of dimers.</text>
</comment>
<dbReference type="GO" id="GO:0061799">
    <property type="term" value="F:cyclic pyranopterin monophosphate synthase activity"/>
    <property type="evidence" value="ECO:0007669"/>
    <property type="project" value="UniProtKB-UniRule"/>
</dbReference>
<dbReference type="RefSeq" id="WP_204907214.1">
    <property type="nucleotide sequence ID" value="NZ_JACJKS010000020.1"/>
</dbReference>
<dbReference type="Pfam" id="PF01967">
    <property type="entry name" value="MoaC"/>
    <property type="match status" value="1"/>
</dbReference>
<dbReference type="InterPro" id="IPR047594">
    <property type="entry name" value="MoaC_bact/euk"/>
</dbReference>
<comment type="pathway">
    <text evidence="2 6">Cofactor biosynthesis; molybdopterin biosynthesis.</text>
</comment>
<organism evidence="8 9">
    <name type="scientific">Mordavella massiliensis</name>
    <dbReference type="NCBI Taxonomy" id="1871024"/>
    <lineage>
        <taxon>Bacteria</taxon>
        <taxon>Bacillati</taxon>
        <taxon>Bacillota</taxon>
        <taxon>Clostridia</taxon>
        <taxon>Eubacteriales</taxon>
        <taxon>Clostridiaceae</taxon>
        <taxon>Mordavella</taxon>
    </lineage>
</organism>